<proteinExistence type="predicted"/>
<evidence type="ECO:0000313" key="2">
    <source>
        <dbReference type="EMBL" id="OEV13337.1"/>
    </source>
</evidence>
<keyword evidence="1" id="KW-0472">Membrane</keyword>
<dbReference type="RefSeq" id="WP_070015202.1">
    <property type="nucleotide sequence ID" value="NZ_LJGW01000081.1"/>
</dbReference>
<feature type="transmembrane region" description="Helical" evidence="1">
    <location>
        <begin position="79"/>
        <end position="101"/>
    </location>
</feature>
<accession>A0A1E7LAV1</accession>
<protein>
    <recommendedName>
        <fullName evidence="4">ABC transporter permease</fullName>
    </recommendedName>
</protein>
<feature type="transmembrane region" description="Helical" evidence="1">
    <location>
        <begin position="167"/>
        <end position="185"/>
    </location>
</feature>
<keyword evidence="1" id="KW-1133">Transmembrane helix</keyword>
<comment type="caution">
    <text evidence="2">The sequence shown here is derived from an EMBL/GenBank/DDBJ whole genome shotgun (WGS) entry which is preliminary data.</text>
</comment>
<name>A0A1E7LAV1_9ACTN</name>
<keyword evidence="1" id="KW-0812">Transmembrane</keyword>
<sequence length="271" mass="27722">MSVPASVAARTRYSSETPGPSFTDLVRSEWIKLRTVRTTLWCLLCLTAAVLGTAGLIAAKDAPPNTPGIAWVVSVSHFGFMPGQIAVIVLAITAVGSEYGTGLIHTSLAAVPWRERWLAAKALVVALLALAAGAVLSVAAFALVYLTTPEVSGPVLHPSVLRAVPGPGLYLAGLAVLSLAVGALVRNTAGGIVVMLAFTFVVPNLVATTASLAPMERFLPAGTTPPNAGMAITQVGPMLGGLSPWAGFGVLCAWSGAMLAGAAYLLRVRDA</sequence>
<reference evidence="2 3" key="1">
    <citation type="journal article" date="2016" name="Front. Microbiol.">
        <title>Comparative Genomics Analysis of Streptomyces Species Reveals Their Adaptation to the Marine Environment and Their Diversity at the Genomic Level.</title>
        <authorList>
            <person name="Tian X."/>
            <person name="Zhang Z."/>
            <person name="Yang T."/>
            <person name="Chen M."/>
            <person name="Li J."/>
            <person name="Chen F."/>
            <person name="Yang J."/>
            <person name="Li W."/>
            <person name="Zhang B."/>
            <person name="Zhang Z."/>
            <person name="Wu J."/>
            <person name="Zhang C."/>
            <person name="Long L."/>
            <person name="Xiao J."/>
        </authorList>
    </citation>
    <scope>NUCLEOTIDE SEQUENCE [LARGE SCALE GENOMIC DNA]</scope>
    <source>
        <strain evidence="2 3">SCSIO 10429</strain>
    </source>
</reference>
<feature type="transmembrane region" description="Helical" evidence="1">
    <location>
        <begin position="122"/>
        <end position="147"/>
    </location>
</feature>
<dbReference type="EMBL" id="LJGW01000081">
    <property type="protein sequence ID" value="OEV13337.1"/>
    <property type="molecule type" value="Genomic_DNA"/>
</dbReference>
<evidence type="ECO:0000313" key="3">
    <source>
        <dbReference type="Proteomes" id="UP000176005"/>
    </source>
</evidence>
<organism evidence="2 3">
    <name type="scientific">Streptomyces nanshensis</name>
    <dbReference type="NCBI Taxonomy" id="518642"/>
    <lineage>
        <taxon>Bacteria</taxon>
        <taxon>Bacillati</taxon>
        <taxon>Actinomycetota</taxon>
        <taxon>Actinomycetes</taxon>
        <taxon>Kitasatosporales</taxon>
        <taxon>Streptomycetaceae</taxon>
        <taxon>Streptomyces</taxon>
    </lineage>
</organism>
<dbReference type="AlphaFoldDB" id="A0A1E7LAV1"/>
<gene>
    <name evidence="2" type="ORF">AN218_03920</name>
</gene>
<feature type="transmembrane region" description="Helical" evidence="1">
    <location>
        <begin position="40"/>
        <end position="59"/>
    </location>
</feature>
<feature type="transmembrane region" description="Helical" evidence="1">
    <location>
        <begin position="245"/>
        <end position="266"/>
    </location>
</feature>
<evidence type="ECO:0008006" key="4">
    <source>
        <dbReference type="Google" id="ProtNLM"/>
    </source>
</evidence>
<evidence type="ECO:0000256" key="1">
    <source>
        <dbReference type="SAM" id="Phobius"/>
    </source>
</evidence>
<feature type="transmembrane region" description="Helical" evidence="1">
    <location>
        <begin position="192"/>
        <end position="213"/>
    </location>
</feature>
<keyword evidence="3" id="KW-1185">Reference proteome</keyword>
<dbReference type="Proteomes" id="UP000176005">
    <property type="component" value="Unassembled WGS sequence"/>
</dbReference>